<dbReference type="AlphaFoldDB" id="A0A1Y2BRD3"/>
<sequence>MSTPEDKKKANLELLNNPDLIRPMDGVEYGESFIWLSLSDELPIKIDLKKFRSSFESIASKYPAFNIGAKGPTWIKLPIDSEYNITEIPYEERKDIEDMSPSDKNDNHLWYINVSYKENITRITLHISHTLCDGRTVESMFLVVMHSAIESLDNEGKDIITRDTNYKHLPPLPIPCDLCEFGQKSNFQFEQIPKELLNGIPESWSKHTPLDLPTIEVPTNYVGRYFEYEDKYWENYSEKMMKEKGVKLSLQAAMMASMSRALRKFCHLNYDYPIVANIMYDSRMNRLAKEQYKNRQFFFGALSGYPIVEGKNDWEKDILYCKEVMKKDVQLLDGLAMMLQIAQSINRETLEFHPVQGIPVYSKNNIVVSTYLNHFKGYINPRFGVRLGCGKEYFVCQYAWRNEGKIYFMILHPKNVDKTYIDSFKNEFDELFQFFEEKCK</sequence>
<dbReference type="Proteomes" id="UP000193920">
    <property type="component" value="Unassembled WGS sequence"/>
</dbReference>
<dbReference type="OrthoDB" id="10306888at2759"/>
<evidence type="ECO:0000313" key="1">
    <source>
        <dbReference type="EMBL" id="ORY37318.1"/>
    </source>
</evidence>
<dbReference type="EMBL" id="MCOG01000143">
    <property type="protein sequence ID" value="ORY37318.1"/>
    <property type="molecule type" value="Genomic_DNA"/>
</dbReference>
<protein>
    <recommendedName>
        <fullName evidence="3">Condensation domain-containing protein</fullName>
    </recommendedName>
</protein>
<gene>
    <name evidence="1" type="ORF">LY90DRAFT_672841</name>
</gene>
<organism evidence="1 2">
    <name type="scientific">Neocallimastix californiae</name>
    <dbReference type="NCBI Taxonomy" id="1754190"/>
    <lineage>
        <taxon>Eukaryota</taxon>
        <taxon>Fungi</taxon>
        <taxon>Fungi incertae sedis</taxon>
        <taxon>Chytridiomycota</taxon>
        <taxon>Chytridiomycota incertae sedis</taxon>
        <taxon>Neocallimastigomycetes</taxon>
        <taxon>Neocallimastigales</taxon>
        <taxon>Neocallimastigaceae</taxon>
        <taxon>Neocallimastix</taxon>
    </lineage>
</organism>
<keyword evidence="2" id="KW-1185">Reference proteome</keyword>
<name>A0A1Y2BRD3_9FUNG</name>
<comment type="caution">
    <text evidence="1">The sequence shown here is derived from an EMBL/GenBank/DDBJ whole genome shotgun (WGS) entry which is preliminary data.</text>
</comment>
<accession>A0A1Y2BRD3</accession>
<evidence type="ECO:0000313" key="2">
    <source>
        <dbReference type="Proteomes" id="UP000193920"/>
    </source>
</evidence>
<reference evidence="1 2" key="1">
    <citation type="submission" date="2016-08" db="EMBL/GenBank/DDBJ databases">
        <title>A Parts List for Fungal Cellulosomes Revealed by Comparative Genomics.</title>
        <authorList>
            <consortium name="DOE Joint Genome Institute"/>
            <person name="Haitjema C.H."/>
            <person name="Gilmore S.P."/>
            <person name="Henske J.K."/>
            <person name="Solomon K.V."/>
            <person name="De Groot R."/>
            <person name="Kuo A."/>
            <person name="Mondo S.J."/>
            <person name="Salamov A.A."/>
            <person name="Labutti K."/>
            <person name="Zhao Z."/>
            <person name="Chiniquy J."/>
            <person name="Barry K."/>
            <person name="Brewer H.M."/>
            <person name="Purvine S.O."/>
            <person name="Wright A.T."/>
            <person name="Boxma B."/>
            <person name="Van Alen T."/>
            <person name="Hackstein J.H."/>
            <person name="Baker S.E."/>
            <person name="Grigoriev I.V."/>
            <person name="O'Malley M.A."/>
        </authorList>
    </citation>
    <scope>NUCLEOTIDE SEQUENCE [LARGE SCALE GENOMIC DNA]</scope>
    <source>
        <strain evidence="1 2">G1</strain>
    </source>
</reference>
<proteinExistence type="predicted"/>
<evidence type="ECO:0008006" key="3">
    <source>
        <dbReference type="Google" id="ProtNLM"/>
    </source>
</evidence>